<dbReference type="EMBL" id="CM055739">
    <property type="protein sequence ID" value="KAJ8004356.1"/>
    <property type="molecule type" value="Genomic_DNA"/>
</dbReference>
<gene>
    <name evidence="1" type="ORF">DPEC_G00158320</name>
</gene>
<reference evidence="1" key="1">
    <citation type="submission" date="2021-05" db="EMBL/GenBank/DDBJ databases">
        <authorList>
            <person name="Pan Q."/>
            <person name="Jouanno E."/>
            <person name="Zahm M."/>
            <person name="Klopp C."/>
            <person name="Cabau C."/>
            <person name="Louis A."/>
            <person name="Berthelot C."/>
            <person name="Parey E."/>
            <person name="Roest Crollius H."/>
            <person name="Montfort J."/>
            <person name="Robinson-Rechavi M."/>
            <person name="Bouchez O."/>
            <person name="Lampietro C."/>
            <person name="Lopez Roques C."/>
            <person name="Donnadieu C."/>
            <person name="Postlethwait J."/>
            <person name="Bobe J."/>
            <person name="Dillon D."/>
            <person name="Chandos A."/>
            <person name="von Hippel F."/>
            <person name="Guiguen Y."/>
        </authorList>
    </citation>
    <scope>NUCLEOTIDE SEQUENCE</scope>
    <source>
        <strain evidence="1">YG-Jan2019</strain>
    </source>
</reference>
<accession>A0ACC2GLG0</accession>
<evidence type="ECO:0000313" key="2">
    <source>
        <dbReference type="Proteomes" id="UP001157502"/>
    </source>
</evidence>
<name>A0ACC2GLG0_DALPE</name>
<comment type="caution">
    <text evidence="1">The sequence shown here is derived from an EMBL/GenBank/DDBJ whole genome shotgun (WGS) entry which is preliminary data.</text>
</comment>
<dbReference type="Proteomes" id="UP001157502">
    <property type="component" value="Chromosome 12"/>
</dbReference>
<protein>
    <submittedName>
        <fullName evidence="1">Uncharacterized protein</fullName>
    </submittedName>
</protein>
<organism evidence="1 2">
    <name type="scientific">Dallia pectoralis</name>
    <name type="common">Alaska blackfish</name>
    <dbReference type="NCBI Taxonomy" id="75939"/>
    <lineage>
        <taxon>Eukaryota</taxon>
        <taxon>Metazoa</taxon>
        <taxon>Chordata</taxon>
        <taxon>Craniata</taxon>
        <taxon>Vertebrata</taxon>
        <taxon>Euteleostomi</taxon>
        <taxon>Actinopterygii</taxon>
        <taxon>Neopterygii</taxon>
        <taxon>Teleostei</taxon>
        <taxon>Protacanthopterygii</taxon>
        <taxon>Esociformes</taxon>
        <taxon>Umbridae</taxon>
        <taxon>Dallia</taxon>
    </lineage>
</organism>
<keyword evidence="2" id="KW-1185">Reference proteome</keyword>
<proteinExistence type="predicted"/>
<sequence length="338" mass="37977">MVSDFSFILGFLNISAMSLLPPPQNVTGVSHNLGAILKWDDPLTLPRTVTYTAGYKHNSMKTFQTVCIGTKERYCDFGELPSVSGSYRFRVRTEIQREHSNWEEILFRLGKQTIIDSPKVTLISKGGATGFIEVNIQDPVLKISSLREAYGTVAYNLRFWKETDKKNVSEIKKTTEQQVKLTALEPNTRYCVQVQIHVPQCETAKEFSDVTCIMSTEKRLSAGLLAISLTVTIPLLFLICCIIYKGKKFLHPKVSLPVHYNKILNNPGSSPLLAWITVPPEEKYDQINAVDEGNTYDQMTCVPEDNLCIMDRGVSMAVNEYYNAVGKNAKCDLPYGNI</sequence>
<evidence type="ECO:0000313" key="1">
    <source>
        <dbReference type="EMBL" id="KAJ8004356.1"/>
    </source>
</evidence>